<dbReference type="RefSeq" id="WP_379791065.1">
    <property type="nucleotide sequence ID" value="NZ_JBHSQB010000005.1"/>
</dbReference>
<dbReference type="EMBL" id="JBHSQB010000005">
    <property type="protein sequence ID" value="MFC6096195.1"/>
    <property type="molecule type" value="Genomic_DNA"/>
</dbReference>
<comment type="caution">
    <text evidence="2">The sequence shown here is derived from an EMBL/GenBank/DDBJ whole genome shotgun (WGS) entry which is preliminary data.</text>
</comment>
<sequence length="98" mass="11053">MTEQVQIKTASDKKQKQLLLSLLFDAIGMFSYALPFFGEFADFAWAPISGIILASMYKGTVGKIGGVISFLEELLPFTDVLPTFTLTWIYTYHFSKEK</sequence>
<dbReference type="Proteomes" id="UP001596287">
    <property type="component" value="Unassembled WGS sequence"/>
</dbReference>
<evidence type="ECO:0000313" key="2">
    <source>
        <dbReference type="EMBL" id="MFC6096195.1"/>
    </source>
</evidence>
<protein>
    <recommendedName>
        <fullName evidence="4">Holin</fullName>
    </recommendedName>
</protein>
<keyword evidence="1" id="KW-0812">Transmembrane</keyword>
<feature type="transmembrane region" description="Helical" evidence="1">
    <location>
        <begin position="18"/>
        <end position="37"/>
    </location>
</feature>
<keyword evidence="1" id="KW-0472">Membrane</keyword>
<keyword evidence="1" id="KW-1133">Transmembrane helix</keyword>
<proteinExistence type="predicted"/>
<accession>A0ABW1PLA1</accession>
<reference evidence="3" key="1">
    <citation type="journal article" date="2019" name="Int. J. Syst. Evol. Microbiol.">
        <title>The Global Catalogue of Microorganisms (GCM) 10K type strain sequencing project: providing services to taxonomists for standard genome sequencing and annotation.</title>
        <authorList>
            <consortium name="The Broad Institute Genomics Platform"/>
            <consortium name="The Broad Institute Genome Sequencing Center for Infectious Disease"/>
            <person name="Wu L."/>
            <person name="Ma J."/>
        </authorList>
    </citation>
    <scope>NUCLEOTIDE SEQUENCE [LARGE SCALE GENOMIC DNA]</scope>
    <source>
        <strain evidence="3">CCUG 49679</strain>
    </source>
</reference>
<organism evidence="2 3">
    <name type="scientific">Flavobacterium qiangtangense</name>
    <dbReference type="NCBI Taxonomy" id="1442595"/>
    <lineage>
        <taxon>Bacteria</taxon>
        <taxon>Pseudomonadati</taxon>
        <taxon>Bacteroidota</taxon>
        <taxon>Flavobacteriia</taxon>
        <taxon>Flavobacteriales</taxon>
        <taxon>Flavobacteriaceae</taxon>
        <taxon>Flavobacterium</taxon>
    </lineage>
</organism>
<evidence type="ECO:0008006" key="4">
    <source>
        <dbReference type="Google" id="ProtNLM"/>
    </source>
</evidence>
<keyword evidence="3" id="KW-1185">Reference proteome</keyword>
<evidence type="ECO:0000256" key="1">
    <source>
        <dbReference type="SAM" id="Phobius"/>
    </source>
</evidence>
<evidence type="ECO:0000313" key="3">
    <source>
        <dbReference type="Proteomes" id="UP001596287"/>
    </source>
</evidence>
<gene>
    <name evidence="2" type="ORF">ACFPVY_06010</name>
</gene>
<name>A0ABW1PLA1_9FLAO</name>